<feature type="coiled-coil region" evidence="16">
    <location>
        <begin position="2264"/>
        <end position="2293"/>
    </location>
</feature>
<feature type="domain" description="Helicase C-terminal" evidence="19">
    <location>
        <begin position="1946"/>
        <end position="2126"/>
    </location>
</feature>
<feature type="compositionally biased region" description="Basic residues" evidence="17">
    <location>
        <begin position="317"/>
        <end position="327"/>
    </location>
</feature>
<feature type="region of interest" description="Disordered" evidence="17">
    <location>
        <begin position="656"/>
        <end position="698"/>
    </location>
</feature>
<dbReference type="SMART" id="SM00487">
    <property type="entry name" value="DEXDc"/>
    <property type="match status" value="1"/>
</dbReference>
<dbReference type="STRING" id="136037.A0A067R8D7"/>
<dbReference type="InParanoid" id="A0A067R8D7"/>
<feature type="compositionally biased region" description="Polar residues" evidence="17">
    <location>
        <begin position="660"/>
        <end position="681"/>
    </location>
</feature>
<dbReference type="PROSITE" id="PS51533">
    <property type="entry name" value="ADD"/>
    <property type="match status" value="1"/>
</dbReference>
<feature type="compositionally biased region" description="Polar residues" evidence="17">
    <location>
        <begin position="2412"/>
        <end position="2421"/>
    </location>
</feature>
<dbReference type="PROSITE" id="PS51194">
    <property type="entry name" value="HELICASE_CTER"/>
    <property type="match status" value="1"/>
</dbReference>
<feature type="compositionally biased region" description="Low complexity" evidence="17">
    <location>
        <begin position="1342"/>
        <end position="1362"/>
    </location>
</feature>
<evidence type="ECO:0000256" key="3">
    <source>
        <dbReference type="ARBA" id="ARBA00007025"/>
    </source>
</evidence>
<feature type="region of interest" description="Disordered" evidence="17">
    <location>
        <begin position="446"/>
        <end position="565"/>
    </location>
</feature>
<evidence type="ECO:0000256" key="1">
    <source>
        <dbReference type="ARBA" id="ARBA00004123"/>
    </source>
</evidence>
<feature type="compositionally biased region" description="Basic and acidic residues" evidence="17">
    <location>
        <begin position="1431"/>
        <end position="1450"/>
    </location>
</feature>
<evidence type="ECO:0000256" key="11">
    <source>
        <dbReference type="ARBA" id="ARBA00022840"/>
    </source>
</evidence>
<keyword evidence="12" id="KW-0779">Telomere</keyword>
<feature type="region of interest" description="Disordered" evidence="17">
    <location>
        <begin position="1135"/>
        <end position="1197"/>
    </location>
</feature>
<dbReference type="PROSITE" id="PS51192">
    <property type="entry name" value="HELICASE_ATP_BIND_1"/>
    <property type="match status" value="1"/>
</dbReference>
<feature type="compositionally biased region" description="Basic and acidic residues" evidence="17">
    <location>
        <begin position="1052"/>
        <end position="1062"/>
    </location>
</feature>
<feature type="compositionally biased region" description="Basic and acidic residues" evidence="17">
    <location>
        <begin position="831"/>
        <end position="847"/>
    </location>
</feature>
<dbReference type="GO" id="GO:0016887">
    <property type="term" value="F:ATP hydrolysis activity"/>
    <property type="evidence" value="ECO:0007669"/>
    <property type="project" value="InterPro"/>
</dbReference>
<dbReference type="GO" id="GO:0005634">
    <property type="term" value="C:nucleus"/>
    <property type="evidence" value="ECO:0007669"/>
    <property type="project" value="UniProtKB-SubCell"/>
</dbReference>
<feature type="region of interest" description="Disordered" evidence="17">
    <location>
        <begin position="751"/>
        <end position="790"/>
    </location>
</feature>
<dbReference type="InterPro" id="IPR014001">
    <property type="entry name" value="Helicase_ATP-bd"/>
</dbReference>
<feature type="compositionally biased region" description="Acidic residues" evidence="17">
    <location>
        <begin position="1224"/>
        <end position="1236"/>
    </location>
</feature>
<dbReference type="Gene3D" id="3.40.50.10810">
    <property type="entry name" value="Tandem AAA-ATPase domain"/>
    <property type="match status" value="1"/>
</dbReference>
<dbReference type="GO" id="GO:0004386">
    <property type="term" value="F:helicase activity"/>
    <property type="evidence" value="ECO:0007669"/>
    <property type="project" value="UniProtKB-KW"/>
</dbReference>
<dbReference type="GO" id="GO:0003677">
    <property type="term" value="F:DNA binding"/>
    <property type="evidence" value="ECO:0007669"/>
    <property type="project" value="UniProtKB-KW"/>
</dbReference>
<feature type="region of interest" description="Disordered" evidence="17">
    <location>
        <begin position="1"/>
        <end position="62"/>
    </location>
</feature>
<feature type="region of interest" description="Disordered" evidence="17">
    <location>
        <begin position="1828"/>
        <end position="1888"/>
    </location>
</feature>
<evidence type="ECO:0000256" key="16">
    <source>
        <dbReference type="SAM" id="Coils"/>
    </source>
</evidence>
<reference evidence="21 22" key="1">
    <citation type="journal article" date="2014" name="Nat. Commun.">
        <title>Molecular traces of alternative social organization in a termite genome.</title>
        <authorList>
            <person name="Terrapon N."/>
            <person name="Li C."/>
            <person name="Robertson H.M."/>
            <person name="Ji L."/>
            <person name="Meng X."/>
            <person name="Booth W."/>
            <person name="Chen Z."/>
            <person name="Childers C.P."/>
            <person name="Glastad K.M."/>
            <person name="Gokhale K."/>
            <person name="Gowin J."/>
            <person name="Gronenberg W."/>
            <person name="Hermansen R.A."/>
            <person name="Hu H."/>
            <person name="Hunt B.G."/>
            <person name="Huylmans A.K."/>
            <person name="Khalil S.M."/>
            <person name="Mitchell R.D."/>
            <person name="Munoz-Torres M.C."/>
            <person name="Mustard J.A."/>
            <person name="Pan H."/>
            <person name="Reese J.T."/>
            <person name="Scharf M.E."/>
            <person name="Sun F."/>
            <person name="Vogel H."/>
            <person name="Xiao J."/>
            <person name="Yang W."/>
            <person name="Yang Z."/>
            <person name="Yang Z."/>
            <person name="Zhou J."/>
            <person name="Zhu J."/>
            <person name="Brent C.S."/>
            <person name="Elsik C.G."/>
            <person name="Goodisman M.A."/>
            <person name="Liberles D.A."/>
            <person name="Roe R.M."/>
            <person name="Vargo E.L."/>
            <person name="Vilcinskas A."/>
            <person name="Wang J."/>
            <person name="Bornberg-Bauer E."/>
            <person name="Korb J."/>
            <person name="Zhang G."/>
            <person name="Liebig J."/>
        </authorList>
    </citation>
    <scope>NUCLEOTIDE SEQUENCE [LARGE SCALE GENOMIC DNA]</scope>
    <source>
        <tissue evidence="21">Whole organism</tissue>
    </source>
</reference>
<evidence type="ECO:0000256" key="7">
    <source>
        <dbReference type="ARBA" id="ARBA00022771"/>
    </source>
</evidence>
<sequence length="2433" mass="276636">MSDTSEDLILPSSQELKDAEAARKTQWEKSSAKDSNGVESDQENENAEDSSKSPPKIHRTATAMAVEETVEEIEFREKYFEDNHEALTKLKLRCTACSSSLTSVVLKGRNVFHHPVLRVLMCKQCINFYGDGNFSMDEDGSDKYCRWCGQGGMLYCCSTCCCAFCKRCIKQNLNRSILKDIESEDWQCFVCNGKPLWELRAICVNAQSYSMKMRCRQEGNQCNIKQLKKKRTQLKQKSRLLSQKNFSTKSSSDDDTSLNEMQELSRNRRKQNFGNSLSESEECEKKVKNGSVTENNASVSDIGASTDSEEVSSGDFKKRRNRKKKSKRELSKVGRNSSAAEKRSKTESKQGSEIADKKKLPKELEWLEERAKELISVGEDLSHRVQRCLEKKVNLKTMTNPKNVDDVVNSLQLLIKLAGENLEHIEGFLALNYKYWVNRVIRHSSKTGTDVADSNQQGNEDGRSETITKHSQSKEDLSGVGGSDTELLSVPENERGDNGIKNGETDEDQKGAGTSKSVEMEGENSRKRKLPEETSDSSDMELVRGAEIEGDSQKSVAGDKKRKKLEDGLEMEVDVSVDTDVKSTVNDIQSECAVKMSSEPEIDMELEDILEGKTIKDASTDVTEDGGDAETEKANDMNESFLDISSQNEEVIVPEKHAECSSSHETADETSQSETNYTGSGDTVHEIDEKSEKSFESLSTVHVQRHEQDLPTREVSGIVNDPEKTAMCVEDTLQENQPKKLDEEQDCAKINVESEAKREDSEDAPVDEVSNNKENEVVSENDSNGNDASMDFLFENECDKSQGDEVEGNVNNDEIESVESLAAYLKATMKRPPEESNKTEVSDGLGKDTIAEVHCALMEGSEEDREDFEVQNHKTGSDKSDVEENKMDTSEEPGKCTKEIDEKKKLECDYEEVETSGIRKLEVNDDMSECEGKENVAGKIKAEVNEDTTEDKDNVEEKTVDSLNYTEDCIKAQQALLEYSTDDEDSCAEEPLKKIKERLKKAKENEVAVCKDTKPAKKQRSGPKSRTRKGKESTSAASASSVSDVDSSCSVRRQDIKADGGRGKKFRLKDTEAYKQGGKLGWKCTVLVERLLDEVFQKYYEQYYSDGENECEKKAKDDKEIDSLVNLKSLKKVRTKKCDMDESDTEDSDTKGKRRAKKKIGKSKTKEEQKLIDFFNQMDDDDDSLSSDAPDSEKEVMKAMRLKKNFLEKENEMAMKMLLGSSTDDGDSSEKEDDPEEKEKSNKKANKETEDVLKEEEKKKEVRGKKADSSSTDDDFLYDSQKKRGWRNDKLLTERLSDLNTSDEERRWEMKKEREQKEDNNDSEENIRCKKKSRKKRIGQQMSDSDNSNIMSISNRSSSSDDFVVMKRKKPSKKTDSKDSTSDSDVPSSKVIRRRRIRAPAKDSSSSDGCQVESSQKSDTPGKGRKNIHRILKDDNVGEATRRAGREEEERKKRILEKQKLYNEIYKQLEGTEKLDKLVLDFDPETKEELVAVDPFIVSKLKPHQVKGVKFMWDACFESLKEADKATGSGCILAHCMGLGKTLQVVALVHTLLKHENTNVKTVLVVSPLNTVLNWVNEFNMWLKDVGSGEEVNIFELSRYKQNYERMYQVKEWQDCGGVMVIGYDMFRILTNPQAKRMRKNAMETFQSSLVDPGPDLVVCDEGHLLKNEDTALAKAMRRIRTLRRIVLTGTPLQNNLKEYHCMVQFVKPNLLGNRKEFQNRFMNPISNGQFEDSTAHDVKIMKRRAHVLHKMLEGSIQRFDYSVLTPFLPPKQEYVISIRLSEVQIKAYRYYLEHLSKGGERGKGAQLFTDFQNLSRIWTHPRVLQMSDDKAEKTAERKRLMESDSEGSLKDFIDDDDETTESSDGSSSDKTDTQAAEEGKASNQKRVGRYTRSTCNNLVEELESGKDGKDEDEEKSNHVAWWKQFIDGDELDDIKYSGKLTLLFSILRECEKIGDKVLVFSQSLYSLDLIEYFLARVDSATQDGETKESLDGNTGSWSVGLDYFRLDGSTSSENRNVWCKLFNREENHRARLFIISTRAGGLGINLYAANRVIIFDASWNPSHDVQSIFRVYRFGQKKPCYIYRFLAQGTMEEKIYDRQVTKLSLSCRVVDEQQIERHYNMADLQELYQFDPEQKTKRPTPILPKDRLLAELLKEHEHWIVTYHEHDSLLQNKEEEELNEEERKVAWEEYENEKKGKTIPPVITGVPGLNIPALRETLRNENPLITEDELQQKVSAAIGRIFEYLNTSQNTVPAQNYQMYYSQLQALQQYRIQQEQLKQAEQQETLRQHQENIMQTGANYSNPNVTFRQFLQDRQQTNQNITAYPTNLYRNIATDNPGILRMHSKLVPSVPPSSSLGAMLPNLGGKQTGRNEATSRPPMLLQLLRPSTSVMQPPFASNTKVSHLKEFLEHQNAQQPAGSSTTITDDMIETID</sequence>
<feature type="compositionally biased region" description="Low complexity" evidence="17">
    <location>
        <begin position="1033"/>
        <end position="1051"/>
    </location>
</feature>
<feature type="compositionally biased region" description="Polar residues" evidence="17">
    <location>
        <begin position="446"/>
        <end position="459"/>
    </location>
</feature>
<dbReference type="Pfam" id="PF00176">
    <property type="entry name" value="SNF2-rel_dom"/>
    <property type="match status" value="1"/>
</dbReference>
<keyword evidence="11" id="KW-0067">ATP-binding</keyword>
<dbReference type="GO" id="GO:0005524">
    <property type="term" value="F:ATP binding"/>
    <property type="evidence" value="ECO:0007669"/>
    <property type="project" value="UniProtKB-KW"/>
</dbReference>
<keyword evidence="4" id="KW-0158">Chromosome</keyword>
<evidence type="ECO:0000259" key="20">
    <source>
        <dbReference type="PROSITE" id="PS51533"/>
    </source>
</evidence>
<accession>A0A067R8D7</accession>
<dbReference type="GO" id="GO:0010468">
    <property type="term" value="P:regulation of gene expression"/>
    <property type="evidence" value="ECO:0007669"/>
    <property type="project" value="UniProtKB-ARBA"/>
</dbReference>
<dbReference type="GO" id="GO:0000781">
    <property type="term" value="C:chromosome, telomeric region"/>
    <property type="evidence" value="ECO:0007669"/>
    <property type="project" value="UniProtKB-SubCell"/>
</dbReference>
<evidence type="ECO:0000259" key="18">
    <source>
        <dbReference type="PROSITE" id="PS51192"/>
    </source>
</evidence>
<keyword evidence="6" id="KW-0547">Nucleotide-binding</keyword>
<evidence type="ECO:0000256" key="15">
    <source>
        <dbReference type="ARBA" id="ARBA00031106"/>
    </source>
</evidence>
<organism evidence="21 22">
    <name type="scientific">Zootermopsis nevadensis</name>
    <name type="common">Dampwood termite</name>
    <dbReference type="NCBI Taxonomy" id="136037"/>
    <lineage>
        <taxon>Eukaryota</taxon>
        <taxon>Metazoa</taxon>
        <taxon>Ecdysozoa</taxon>
        <taxon>Arthropoda</taxon>
        <taxon>Hexapoda</taxon>
        <taxon>Insecta</taxon>
        <taxon>Pterygota</taxon>
        <taxon>Neoptera</taxon>
        <taxon>Polyneoptera</taxon>
        <taxon>Dictyoptera</taxon>
        <taxon>Blattodea</taxon>
        <taxon>Blattoidea</taxon>
        <taxon>Termitoidae</taxon>
        <taxon>Termopsidae</taxon>
        <taxon>Zootermopsis</taxon>
    </lineage>
</organism>
<keyword evidence="13" id="KW-0238">DNA-binding</keyword>
<evidence type="ECO:0000256" key="9">
    <source>
        <dbReference type="ARBA" id="ARBA00022806"/>
    </source>
</evidence>
<feature type="region of interest" description="Disordered" evidence="17">
    <location>
        <begin position="828"/>
        <end position="847"/>
    </location>
</feature>
<feature type="compositionally biased region" description="Basic and acidic residues" evidence="17">
    <location>
        <begin position="868"/>
        <end position="898"/>
    </location>
</feature>
<dbReference type="PANTHER" id="PTHR45797:SF3">
    <property type="entry name" value="TRANSCRIPTIONAL REGULATOR ATRX HOMOLOG"/>
    <property type="match status" value="1"/>
</dbReference>
<evidence type="ECO:0000256" key="5">
    <source>
        <dbReference type="ARBA" id="ARBA00022723"/>
    </source>
</evidence>
<feature type="region of interest" description="Disordered" evidence="17">
    <location>
        <begin position="263"/>
        <end position="356"/>
    </location>
</feature>
<feature type="compositionally biased region" description="Basic residues" evidence="17">
    <location>
        <begin position="1152"/>
        <end position="1163"/>
    </location>
</feature>
<name>A0A067R8D7_ZOONE</name>
<dbReference type="InterPro" id="IPR049730">
    <property type="entry name" value="SNF2/RAD54-like_C"/>
</dbReference>
<dbReference type="SUPFAM" id="SSF52540">
    <property type="entry name" value="P-loop containing nucleoside triphosphate hydrolases"/>
    <property type="match status" value="2"/>
</dbReference>
<dbReference type="SUPFAM" id="SSF57903">
    <property type="entry name" value="FYVE/PHD zinc finger"/>
    <property type="match status" value="1"/>
</dbReference>
<dbReference type="InterPro" id="IPR041430">
    <property type="entry name" value="ADD_ATRX"/>
</dbReference>
<evidence type="ECO:0000256" key="8">
    <source>
        <dbReference type="ARBA" id="ARBA00022801"/>
    </source>
</evidence>
<feature type="compositionally biased region" description="Polar residues" evidence="17">
    <location>
        <begin position="290"/>
        <end position="306"/>
    </location>
</feature>
<feature type="compositionally biased region" description="Basic and acidic residues" evidence="17">
    <location>
        <begin position="683"/>
        <end position="695"/>
    </location>
</feature>
<dbReference type="SMART" id="SM00490">
    <property type="entry name" value="HELICc"/>
    <property type="match status" value="1"/>
</dbReference>
<feature type="compositionally biased region" description="Basic and acidic residues" evidence="17">
    <location>
        <begin position="15"/>
        <end position="32"/>
    </location>
</feature>
<dbReference type="CDD" id="cd18793">
    <property type="entry name" value="SF2_C_SNF"/>
    <property type="match status" value="1"/>
</dbReference>
<protein>
    <recommendedName>
        <fullName evidence="15">ATP-dependent helicase ATRX</fullName>
    </recommendedName>
</protein>
<keyword evidence="7" id="KW-0863">Zinc-finger</keyword>
<keyword evidence="16" id="KW-0175">Coiled coil</keyword>
<evidence type="ECO:0000256" key="13">
    <source>
        <dbReference type="ARBA" id="ARBA00023125"/>
    </source>
</evidence>
<dbReference type="Gene3D" id="3.40.50.300">
    <property type="entry name" value="P-loop containing nucleotide triphosphate hydrolases"/>
    <property type="match status" value="1"/>
</dbReference>
<evidence type="ECO:0000256" key="4">
    <source>
        <dbReference type="ARBA" id="ARBA00022454"/>
    </source>
</evidence>
<keyword evidence="9" id="KW-0347">Helicase</keyword>
<feature type="coiled-coil region" evidence="16">
    <location>
        <begin position="217"/>
        <end position="244"/>
    </location>
</feature>
<keyword evidence="5" id="KW-0479">Metal-binding</keyword>
<dbReference type="InterPro" id="IPR011011">
    <property type="entry name" value="Znf_FYVE_PHD"/>
</dbReference>
<feature type="compositionally biased region" description="Polar residues" evidence="17">
    <location>
        <begin position="1403"/>
        <end position="1419"/>
    </location>
</feature>
<dbReference type="Proteomes" id="UP000027135">
    <property type="component" value="Unassembled WGS sequence"/>
</dbReference>
<dbReference type="InterPro" id="IPR027417">
    <property type="entry name" value="P-loop_NTPase"/>
</dbReference>
<evidence type="ECO:0000313" key="22">
    <source>
        <dbReference type="Proteomes" id="UP000027135"/>
    </source>
</evidence>
<feature type="region of interest" description="Disordered" evidence="17">
    <location>
        <begin position="1213"/>
        <end position="1450"/>
    </location>
</feature>
<evidence type="ECO:0000256" key="2">
    <source>
        <dbReference type="ARBA" id="ARBA00004574"/>
    </source>
</evidence>
<dbReference type="EMBL" id="KK852814">
    <property type="protein sequence ID" value="KDR15833.1"/>
    <property type="molecule type" value="Genomic_DNA"/>
</dbReference>
<keyword evidence="14" id="KW-0539">Nucleus</keyword>
<feature type="domain" description="Helicase ATP-binding" evidence="18">
    <location>
        <begin position="1522"/>
        <end position="1710"/>
    </location>
</feature>
<dbReference type="Pfam" id="PF00271">
    <property type="entry name" value="Helicase_C"/>
    <property type="match status" value="1"/>
</dbReference>
<feature type="compositionally biased region" description="Basic and acidic residues" evidence="17">
    <location>
        <begin position="1280"/>
        <end position="1328"/>
    </location>
</feature>
<feature type="region of interest" description="Disordered" evidence="17">
    <location>
        <begin position="1010"/>
        <end position="1062"/>
    </location>
</feature>
<comment type="subcellular location">
    <subcellularLocation>
        <location evidence="2">Chromosome</location>
        <location evidence="2">Telomere</location>
    </subcellularLocation>
    <subcellularLocation>
        <location evidence="1">Nucleus</location>
    </subcellularLocation>
</comment>
<evidence type="ECO:0000256" key="14">
    <source>
        <dbReference type="ARBA" id="ARBA00023242"/>
    </source>
</evidence>
<feature type="compositionally biased region" description="Basic and acidic residues" evidence="17">
    <location>
        <begin position="1237"/>
        <end position="1268"/>
    </location>
</feature>
<keyword evidence="10" id="KW-0862">Zinc</keyword>
<dbReference type="InterPro" id="IPR000330">
    <property type="entry name" value="SNF2_N"/>
</dbReference>
<dbReference type="Pfam" id="PF17981">
    <property type="entry name" value="ADD_ATRX"/>
    <property type="match status" value="1"/>
</dbReference>
<feature type="region of interest" description="Disordered" evidence="17">
    <location>
        <begin position="2412"/>
        <end position="2433"/>
    </location>
</feature>
<evidence type="ECO:0000256" key="10">
    <source>
        <dbReference type="ARBA" id="ARBA00022833"/>
    </source>
</evidence>
<feature type="compositionally biased region" description="Basic and acidic residues" evidence="17">
    <location>
        <begin position="460"/>
        <end position="477"/>
    </location>
</feature>
<dbReference type="GO" id="GO:0008270">
    <property type="term" value="F:zinc ion binding"/>
    <property type="evidence" value="ECO:0007669"/>
    <property type="project" value="UniProtKB-KW"/>
</dbReference>
<feature type="compositionally biased region" description="Basic and acidic residues" evidence="17">
    <location>
        <begin position="340"/>
        <end position="356"/>
    </location>
</feature>
<evidence type="ECO:0000256" key="12">
    <source>
        <dbReference type="ARBA" id="ARBA00022895"/>
    </source>
</evidence>
<feature type="compositionally biased region" description="Basic and acidic residues" evidence="17">
    <location>
        <begin position="1828"/>
        <end position="1853"/>
    </location>
</feature>
<feature type="domain" description="PHD-type" evidence="20">
    <location>
        <begin position="82"/>
        <end position="219"/>
    </location>
</feature>
<dbReference type="InterPro" id="IPR001650">
    <property type="entry name" value="Helicase_C-like"/>
</dbReference>
<gene>
    <name evidence="21" type="ORF">L798_10241</name>
</gene>
<feature type="compositionally biased region" description="Basic residues" evidence="17">
    <location>
        <begin position="1329"/>
        <end position="1338"/>
    </location>
</feature>
<dbReference type="eggNOG" id="KOG1015">
    <property type="taxonomic scope" value="Eukaryota"/>
</dbReference>
<proteinExistence type="inferred from homology"/>
<evidence type="ECO:0000256" key="6">
    <source>
        <dbReference type="ARBA" id="ARBA00022741"/>
    </source>
</evidence>
<keyword evidence="8" id="KW-0378">Hydrolase</keyword>
<keyword evidence="22" id="KW-1185">Reference proteome</keyword>
<dbReference type="Gene3D" id="3.30.40.10">
    <property type="entry name" value="Zinc/RING finger domain, C3HC4 (zinc finger)"/>
    <property type="match status" value="1"/>
</dbReference>
<evidence type="ECO:0000259" key="19">
    <source>
        <dbReference type="PROSITE" id="PS51194"/>
    </source>
</evidence>
<dbReference type="PANTHER" id="PTHR45797">
    <property type="entry name" value="RAD54-LIKE"/>
    <property type="match status" value="1"/>
</dbReference>
<dbReference type="InterPro" id="IPR025766">
    <property type="entry name" value="ADD"/>
</dbReference>
<dbReference type="InterPro" id="IPR044574">
    <property type="entry name" value="ARIP4-like"/>
</dbReference>
<dbReference type="InterPro" id="IPR013083">
    <property type="entry name" value="Znf_RING/FYVE/PHD"/>
</dbReference>
<feature type="region of interest" description="Disordered" evidence="17">
    <location>
        <begin position="859"/>
        <end position="898"/>
    </location>
</feature>
<evidence type="ECO:0000256" key="17">
    <source>
        <dbReference type="SAM" id="MobiDB-lite"/>
    </source>
</evidence>
<feature type="region of interest" description="Disordered" evidence="17">
    <location>
        <begin position="703"/>
        <end position="722"/>
    </location>
</feature>
<dbReference type="InterPro" id="IPR038718">
    <property type="entry name" value="SNF2-like_sf"/>
</dbReference>
<comment type="similarity">
    <text evidence="3">Belongs to the SNF2/RAD54 helicase family.</text>
</comment>
<feature type="compositionally biased region" description="Basic residues" evidence="17">
    <location>
        <begin position="1016"/>
        <end position="1029"/>
    </location>
</feature>
<feature type="compositionally biased region" description="Basic and acidic residues" evidence="17">
    <location>
        <begin position="1868"/>
        <end position="1881"/>
    </location>
</feature>
<evidence type="ECO:0000313" key="21">
    <source>
        <dbReference type="EMBL" id="KDR15833.1"/>
    </source>
</evidence>
<dbReference type="CDD" id="cd11726">
    <property type="entry name" value="ADDz_ATRX"/>
    <property type="match status" value="1"/>
</dbReference>